<dbReference type="CDD" id="cd00818">
    <property type="entry name" value="IleRS_core"/>
    <property type="match status" value="1"/>
</dbReference>
<evidence type="ECO:0000259" key="16">
    <source>
        <dbReference type="Pfam" id="PF00133"/>
    </source>
</evidence>
<comment type="cofactor">
    <cofactor evidence="14">
        <name>Zn(2+)</name>
        <dbReference type="ChEBI" id="CHEBI:29105"/>
    </cofactor>
    <text evidence="14">Binds 1 zinc ion per subunit.</text>
</comment>
<name>A0A557RH74_9GAMM</name>
<feature type="binding site" evidence="14">
    <location>
        <position position="928"/>
    </location>
    <ligand>
        <name>Zn(2+)</name>
        <dbReference type="ChEBI" id="CHEBI:29105"/>
    </ligand>
</feature>
<sequence>MSPRPGRGSWTTVISQPTAQDESVSDYKDTLNLPRTAFPMRAGLAKSEPRRLARWREEGVYERLREARRGRTRYVLHDGPPYANGSIHIGHAVNKILKDVIVKSRSLDGFDSVYVPGWDCHGLPIEHKVEQTIGKAGEAVSERAFRDACREFATEQVAGQSEDFQRLGVLGDWQNPYLTMAPRTEANILRALGEIVRNGHLKRGFKPVHWCMDCGSALAEAEVEYEPHTSPAVDVRFRALDGEGLARRCGASVDVGDAPVSVMIWTTTPWTIPANQAVALHPQFDYVLVSVEHGREYMLLAEALHETALARYGIEHFGIVGRCRGEHLEELTLVHPFLDRHVPLIMGEHVTTEAGTGAVHTAPDHGADDFEVGQAYHLPLENPIDDAGRFRGGEFAGQFVFDANRGIVERLEASGALAHHEPYAHSYPHCWRHKTPILFRATPQWFLNLEASQVRARTLDALPRVDWHPAWGEERMAAMVANRPEWCISRQRNWGVPIALFIDRETGEPHPQTDRLIEAVAQRMEQDGIDAWFELDARELLGDEAERYEKVTDILDVWFDSGTTHATVLRGRDDLQWPADLYLEGSDQYRGWFQSSLLTGMMIDGRPPYKTVLTHGFTVDEQGRKMSKSKGNVVAPQSVMNALGADILRLWVASSDYTGEIAVSDDILKRTADAYRRLRNTARFLLANLDGFEPSANALASGQMLALDRWVVDRALQLQEAIIDDAQRFDFHQLYQRVHHFCVLDLGGFYLDVIKDRQYTTGADSIPRRSAQTAMWHIAEALVRWLMPVLSFTADEIWEHLPGEHAGTVLEAEWYGGLTPLDDGLMNRAFWEDVLTLRDAVAKRIEAMRNDQQLGATLEAEVDLYCPEPLAARWQALGDELRFVLITSAARVHPLSEADDQAQAAHLGDGTRFLFSVQASGHDKCERCWHRRADVGEDRDYPAICSRCVSNIAGDGETRRFV</sequence>
<comment type="similarity">
    <text evidence="2 14">Belongs to the class-I aminoacyl-tRNA synthetase family. IleS type 1 subfamily.</text>
</comment>
<keyword evidence="11 14" id="KW-0030">Aminoacyl-tRNA synthetase</keyword>
<feature type="binding site" evidence="14">
    <location>
        <position position="948"/>
    </location>
    <ligand>
        <name>Zn(2+)</name>
        <dbReference type="ChEBI" id="CHEBI:29105"/>
    </ligand>
</feature>
<keyword evidence="20" id="KW-1185">Reference proteome</keyword>
<organism evidence="19 20">
    <name type="scientific">Spiribacter aquaticus</name>
    <dbReference type="NCBI Taxonomy" id="1935996"/>
    <lineage>
        <taxon>Bacteria</taxon>
        <taxon>Pseudomonadati</taxon>
        <taxon>Pseudomonadota</taxon>
        <taxon>Gammaproteobacteria</taxon>
        <taxon>Chromatiales</taxon>
        <taxon>Ectothiorhodospiraceae</taxon>
        <taxon>Spiribacter</taxon>
    </lineage>
</organism>
<accession>A0A557RH74</accession>
<comment type="function">
    <text evidence="12 14">Catalyzes the attachment of isoleucine to tRNA(Ile). As IleRS can inadvertently accommodate and process structurally similar amino acids such as valine, to avoid such errors it has two additional distinct tRNA(Ile)-dependent editing activities. One activity is designated as 'pretransfer' editing and involves the hydrolysis of activated Val-AMP. The other activity is designated 'posttransfer' editing and involves deacylation of mischarged Val-tRNA(Ile).</text>
</comment>
<dbReference type="GO" id="GO:0000049">
    <property type="term" value="F:tRNA binding"/>
    <property type="evidence" value="ECO:0007669"/>
    <property type="project" value="InterPro"/>
</dbReference>
<dbReference type="HAMAP" id="MF_02002">
    <property type="entry name" value="Ile_tRNA_synth_type1"/>
    <property type="match status" value="1"/>
</dbReference>
<dbReference type="InterPro" id="IPR002300">
    <property type="entry name" value="aa-tRNA-synth_Ia"/>
</dbReference>
<dbReference type="SUPFAM" id="SSF47323">
    <property type="entry name" value="Anticodon-binding domain of a subclass of class I aminoacyl-tRNA synthetases"/>
    <property type="match status" value="1"/>
</dbReference>
<reference evidence="19 20" key="1">
    <citation type="submission" date="2019-07" db="EMBL/GenBank/DDBJ databases">
        <title>Reclasification of Spiribacter aquaticus.</title>
        <authorList>
            <person name="Leon M.J."/>
            <person name="Sanchez-Porro C."/>
            <person name="Ventosa A."/>
        </authorList>
    </citation>
    <scope>NUCLEOTIDE SEQUENCE [LARGE SCALE GENOMIC DNA]</scope>
    <source>
        <strain evidence="19 20">SP30</strain>
    </source>
</reference>
<dbReference type="FunFam" id="1.10.730.20:FF:000001">
    <property type="entry name" value="Isoleucine--tRNA ligase"/>
    <property type="match status" value="1"/>
</dbReference>
<dbReference type="InterPro" id="IPR010663">
    <property type="entry name" value="Znf_FPG/IleRS"/>
</dbReference>
<dbReference type="GO" id="GO:0008270">
    <property type="term" value="F:zinc ion binding"/>
    <property type="evidence" value="ECO:0007669"/>
    <property type="project" value="UniProtKB-UniRule"/>
</dbReference>
<comment type="caution">
    <text evidence="19">The sequence shown here is derived from an EMBL/GenBank/DDBJ whole genome shotgun (WGS) entry which is preliminary data.</text>
</comment>
<keyword evidence="5 14" id="KW-0436">Ligase</keyword>
<evidence type="ECO:0000256" key="6">
    <source>
        <dbReference type="ARBA" id="ARBA00022723"/>
    </source>
</evidence>
<dbReference type="FunFam" id="3.40.50.620:FF:000048">
    <property type="entry name" value="Isoleucine--tRNA ligase"/>
    <property type="match status" value="1"/>
</dbReference>
<proteinExistence type="inferred from homology"/>
<evidence type="ECO:0000256" key="3">
    <source>
        <dbReference type="ARBA" id="ARBA00011245"/>
    </source>
</evidence>
<evidence type="ECO:0000313" key="19">
    <source>
        <dbReference type="EMBL" id="TVO64483.1"/>
    </source>
</evidence>
<keyword evidence="10 14" id="KW-0648">Protein biosynthesis</keyword>
<evidence type="ECO:0000259" key="18">
    <source>
        <dbReference type="Pfam" id="PF08264"/>
    </source>
</evidence>
<comment type="subcellular location">
    <subcellularLocation>
        <location evidence="1 14">Cytoplasm</location>
    </subcellularLocation>
</comment>
<dbReference type="GO" id="GO:0005524">
    <property type="term" value="F:ATP binding"/>
    <property type="evidence" value="ECO:0007669"/>
    <property type="project" value="UniProtKB-UniRule"/>
</dbReference>
<dbReference type="SUPFAM" id="SSF50677">
    <property type="entry name" value="ValRS/IleRS/LeuRS editing domain"/>
    <property type="match status" value="1"/>
</dbReference>
<dbReference type="Gene3D" id="1.10.730.20">
    <property type="match status" value="1"/>
</dbReference>
<feature type="domain" description="Aminoacyl-tRNA synthetase class Ia" evidence="16">
    <location>
        <begin position="52"/>
        <end position="663"/>
    </location>
</feature>
<feature type="short sequence motif" description="'HIGH' region" evidence="14">
    <location>
        <begin position="81"/>
        <end position="91"/>
    </location>
</feature>
<evidence type="ECO:0000256" key="11">
    <source>
        <dbReference type="ARBA" id="ARBA00023146"/>
    </source>
</evidence>
<feature type="domain" description="Zinc finger FPG/IleRS-type" evidence="17">
    <location>
        <begin position="924"/>
        <end position="951"/>
    </location>
</feature>
<dbReference type="AlphaFoldDB" id="A0A557RH74"/>
<feature type="compositionally biased region" description="Polar residues" evidence="15">
    <location>
        <begin position="9"/>
        <end position="22"/>
    </location>
</feature>
<evidence type="ECO:0000256" key="10">
    <source>
        <dbReference type="ARBA" id="ARBA00022917"/>
    </source>
</evidence>
<dbReference type="PANTHER" id="PTHR42765">
    <property type="entry name" value="SOLEUCYL-TRNA SYNTHETASE"/>
    <property type="match status" value="1"/>
</dbReference>
<dbReference type="InterPro" id="IPR002301">
    <property type="entry name" value="Ile-tRNA-ligase"/>
</dbReference>
<dbReference type="FunFam" id="3.40.50.620:FF:000042">
    <property type="entry name" value="Isoleucine--tRNA ligase"/>
    <property type="match status" value="1"/>
</dbReference>
<dbReference type="InterPro" id="IPR033708">
    <property type="entry name" value="Anticodon_Ile_BEm"/>
</dbReference>
<dbReference type="EMBL" id="VMKP01000003">
    <property type="protein sequence ID" value="TVO64483.1"/>
    <property type="molecule type" value="Genomic_DNA"/>
</dbReference>
<dbReference type="PROSITE" id="PS00178">
    <property type="entry name" value="AA_TRNA_LIGASE_I"/>
    <property type="match status" value="1"/>
</dbReference>
<evidence type="ECO:0000256" key="13">
    <source>
        <dbReference type="ARBA" id="ARBA00048359"/>
    </source>
</evidence>
<feature type="binding site" evidence="14">
    <location>
        <position position="584"/>
    </location>
    <ligand>
        <name>L-isoleucyl-5'-AMP</name>
        <dbReference type="ChEBI" id="CHEBI:178002"/>
    </ligand>
</feature>
<dbReference type="InterPro" id="IPR009008">
    <property type="entry name" value="Val/Leu/Ile-tRNA-synth_edit"/>
</dbReference>
<dbReference type="GO" id="GO:0005829">
    <property type="term" value="C:cytosol"/>
    <property type="evidence" value="ECO:0007669"/>
    <property type="project" value="TreeGrafter"/>
</dbReference>
<feature type="binding site" evidence="14">
    <location>
        <position position="628"/>
    </location>
    <ligand>
        <name>ATP</name>
        <dbReference type="ChEBI" id="CHEBI:30616"/>
    </ligand>
</feature>
<dbReference type="InterPro" id="IPR009080">
    <property type="entry name" value="tRNAsynth_Ia_anticodon-bd"/>
</dbReference>
<evidence type="ECO:0000259" key="17">
    <source>
        <dbReference type="Pfam" id="PF06827"/>
    </source>
</evidence>
<dbReference type="InterPro" id="IPR014729">
    <property type="entry name" value="Rossmann-like_a/b/a_fold"/>
</dbReference>
<dbReference type="InterPro" id="IPR023585">
    <property type="entry name" value="Ile-tRNA-ligase_type1"/>
</dbReference>
<dbReference type="CDD" id="cd07960">
    <property type="entry name" value="Anticodon_Ia_Ile_BEm"/>
    <property type="match status" value="1"/>
</dbReference>
<dbReference type="PRINTS" id="PR00984">
    <property type="entry name" value="TRNASYNTHILE"/>
</dbReference>
<dbReference type="SUPFAM" id="SSF52374">
    <property type="entry name" value="Nucleotidylyl transferase"/>
    <property type="match status" value="1"/>
</dbReference>
<dbReference type="Proteomes" id="UP000316688">
    <property type="component" value="Unassembled WGS sequence"/>
</dbReference>
<dbReference type="GO" id="GO:0002161">
    <property type="term" value="F:aminoacyl-tRNA deacylase activity"/>
    <property type="evidence" value="ECO:0007669"/>
    <property type="project" value="InterPro"/>
</dbReference>
<evidence type="ECO:0000256" key="9">
    <source>
        <dbReference type="ARBA" id="ARBA00022840"/>
    </source>
</evidence>
<keyword evidence="4 14" id="KW-0963">Cytoplasm</keyword>
<evidence type="ECO:0000256" key="5">
    <source>
        <dbReference type="ARBA" id="ARBA00022598"/>
    </source>
</evidence>
<evidence type="ECO:0000256" key="1">
    <source>
        <dbReference type="ARBA" id="ARBA00004496"/>
    </source>
</evidence>
<gene>
    <name evidence="14 19" type="primary">ileS</name>
    <name evidence="19" type="ORF">FPL11_07450</name>
</gene>
<feature type="binding site" evidence="14">
    <location>
        <position position="945"/>
    </location>
    <ligand>
        <name>Zn(2+)</name>
        <dbReference type="ChEBI" id="CHEBI:29105"/>
    </ligand>
</feature>
<comment type="catalytic activity">
    <reaction evidence="13 14">
        <text>tRNA(Ile) + L-isoleucine + ATP = L-isoleucyl-tRNA(Ile) + AMP + diphosphate</text>
        <dbReference type="Rhea" id="RHEA:11060"/>
        <dbReference type="Rhea" id="RHEA-COMP:9666"/>
        <dbReference type="Rhea" id="RHEA-COMP:9695"/>
        <dbReference type="ChEBI" id="CHEBI:30616"/>
        <dbReference type="ChEBI" id="CHEBI:33019"/>
        <dbReference type="ChEBI" id="CHEBI:58045"/>
        <dbReference type="ChEBI" id="CHEBI:78442"/>
        <dbReference type="ChEBI" id="CHEBI:78528"/>
        <dbReference type="ChEBI" id="CHEBI:456215"/>
        <dbReference type="EC" id="6.1.1.5"/>
    </reaction>
</comment>
<dbReference type="GO" id="GO:0006428">
    <property type="term" value="P:isoleucyl-tRNA aminoacylation"/>
    <property type="evidence" value="ECO:0007669"/>
    <property type="project" value="UniProtKB-UniRule"/>
</dbReference>
<keyword evidence="8 14" id="KW-0862">Zinc</keyword>
<protein>
    <recommendedName>
        <fullName evidence="14">Isoleucine--tRNA ligase</fullName>
        <ecNumber evidence="14">6.1.1.5</ecNumber>
    </recommendedName>
    <alternativeName>
        <fullName evidence="14">Isoleucyl-tRNA synthetase</fullName>
        <shortName evidence="14">IleRS</shortName>
    </alternativeName>
</protein>
<feature type="binding site" evidence="14">
    <location>
        <position position="925"/>
    </location>
    <ligand>
        <name>Zn(2+)</name>
        <dbReference type="ChEBI" id="CHEBI:29105"/>
    </ligand>
</feature>
<dbReference type="Gene3D" id="3.40.50.620">
    <property type="entry name" value="HUPs"/>
    <property type="match status" value="2"/>
</dbReference>
<dbReference type="Gene3D" id="3.90.740.10">
    <property type="entry name" value="Valyl/Leucyl/Isoleucyl-tRNA synthetase, editing domain"/>
    <property type="match status" value="1"/>
</dbReference>
<evidence type="ECO:0000256" key="2">
    <source>
        <dbReference type="ARBA" id="ARBA00006887"/>
    </source>
</evidence>
<evidence type="ECO:0000256" key="8">
    <source>
        <dbReference type="ARBA" id="ARBA00022833"/>
    </source>
</evidence>
<feature type="short sequence motif" description="'KMSKS' region" evidence="14">
    <location>
        <begin position="625"/>
        <end position="629"/>
    </location>
</feature>
<dbReference type="GO" id="GO:0004822">
    <property type="term" value="F:isoleucine-tRNA ligase activity"/>
    <property type="evidence" value="ECO:0007669"/>
    <property type="project" value="UniProtKB-UniRule"/>
</dbReference>
<dbReference type="Pfam" id="PF08264">
    <property type="entry name" value="Anticodon_1"/>
    <property type="match status" value="1"/>
</dbReference>
<comment type="subunit">
    <text evidence="3 14">Monomer.</text>
</comment>
<dbReference type="InterPro" id="IPR013155">
    <property type="entry name" value="M/V/L/I-tRNA-synth_anticd-bd"/>
</dbReference>
<evidence type="ECO:0000256" key="4">
    <source>
        <dbReference type="ARBA" id="ARBA00022490"/>
    </source>
</evidence>
<dbReference type="InterPro" id="IPR001412">
    <property type="entry name" value="aa-tRNA-synth_I_CS"/>
</dbReference>
<dbReference type="InterPro" id="IPR050081">
    <property type="entry name" value="Ile-tRNA_ligase"/>
</dbReference>
<dbReference type="EC" id="6.1.1.5" evidence="14"/>
<keyword evidence="6 14" id="KW-0479">Metal-binding</keyword>
<dbReference type="NCBIfam" id="TIGR00392">
    <property type="entry name" value="ileS"/>
    <property type="match status" value="1"/>
</dbReference>
<evidence type="ECO:0000256" key="12">
    <source>
        <dbReference type="ARBA" id="ARBA00025217"/>
    </source>
</evidence>
<dbReference type="PANTHER" id="PTHR42765:SF1">
    <property type="entry name" value="ISOLEUCINE--TRNA LIGASE, MITOCHONDRIAL"/>
    <property type="match status" value="1"/>
</dbReference>
<comment type="domain">
    <text evidence="14">IleRS has two distinct active sites: one for aminoacylation and one for editing. The misactivated valine is translocated from the active site to the editing site, which sterically excludes the correctly activated isoleucine. The single editing site contains two valyl binding pockets, one specific for each substrate (Val-AMP or Val-tRNA(Ile)).</text>
</comment>
<dbReference type="Pfam" id="PF06827">
    <property type="entry name" value="zf-FPG_IleRS"/>
    <property type="match status" value="1"/>
</dbReference>
<keyword evidence="7 14" id="KW-0547">Nucleotide-binding</keyword>
<evidence type="ECO:0000256" key="7">
    <source>
        <dbReference type="ARBA" id="ARBA00022741"/>
    </source>
</evidence>
<feature type="domain" description="Methionyl/Valyl/Leucyl/Isoleucyl-tRNA synthetase anticodon-binding" evidence="18">
    <location>
        <begin position="708"/>
        <end position="862"/>
    </location>
</feature>
<evidence type="ECO:0000313" key="20">
    <source>
        <dbReference type="Proteomes" id="UP000316688"/>
    </source>
</evidence>
<dbReference type="Pfam" id="PF00133">
    <property type="entry name" value="tRNA-synt_1"/>
    <property type="match status" value="1"/>
</dbReference>
<evidence type="ECO:0000256" key="14">
    <source>
        <dbReference type="HAMAP-Rule" id="MF_02002"/>
    </source>
</evidence>
<evidence type="ECO:0000256" key="15">
    <source>
        <dbReference type="SAM" id="MobiDB-lite"/>
    </source>
</evidence>
<keyword evidence="9 14" id="KW-0067">ATP-binding</keyword>
<feature type="region of interest" description="Disordered" evidence="15">
    <location>
        <begin position="1"/>
        <end position="26"/>
    </location>
</feature>